<dbReference type="Gene3D" id="3.40.50.720">
    <property type="entry name" value="NAD(P)-binding Rossmann-like Domain"/>
    <property type="match status" value="2"/>
</dbReference>
<reference evidence="4 5" key="1">
    <citation type="submission" date="2020-04" db="EMBL/GenBank/DDBJ databases">
        <title>Molecular characterization of pseudomonads from Agaricus bisporus reveal novel blotch 2 pathogens in Western Europe.</title>
        <authorList>
            <person name="Taparia T."/>
            <person name="Krijger M."/>
            <person name="Haynes E."/>
            <person name="Elpinstone J.G."/>
            <person name="Noble R."/>
            <person name="Van Der Wolf J."/>
        </authorList>
    </citation>
    <scope>NUCLEOTIDE SEQUENCE [LARGE SCALE GENOMIC DNA]</scope>
    <source>
        <strain evidence="4 5">P7774</strain>
    </source>
</reference>
<evidence type="ECO:0000313" key="4">
    <source>
        <dbReference type="EMBL" id="NWD93084.1"/>
    </source>
</evidence>
<comment type="caution">
    <text evidence="4">The sequence shown here is derived from an EMBL/GenBank/DDBJ whole genome shotgun (WGS) entry which is preliminary data.</text>
</comment>
<organism evidence="4 5">
    <name type="scientific">Pseudomonas reactans</name>
    <dbReference type="NCBI Taxonomy" id="117680"/>
    <lineage>
        <taxon>Bacteria</taxon>
        <taxon>Pseudomonadati</taxon>
        <taxon>Pseudomonadota</taxon>
        <taxon>Gammaproteobacteria</taxon>
        <taxon>Pseudomonadales</taxon>
        <taxon>Pseudomonadaceae</taxon>
        <taxon>Pseudomonas</taxon>
    </lineage>
</organism>
<dbReference type="Pfam" id="PF02719">
    <property type="entry name" value="Polysacc_synt_2"/>
    <property type="match status" value="1"/>
</dbReference>
<feature type="transmembrane region" description="Helical" evidence="2">
    <location>
        <begin position="21"/>
        <end position="42"/>
    </location>
</feature>
<dbReference type="Proteomes" id="UP000572863">
    <property type="component" value="Unassembled WGS sequence"/>
</dbReference>
<dbReference type="EMBL" id="JACARY010000002">
    <property type="protein sequence ID" value="NWD93084.1"/>
    <property type="molecule type" value="Genomic_DNA"/>
</dbReference>
<comment type="similarity">
    <text evidence="1">Belongs to the polysaccharide synthase family.</text>
</comment>
<feature type="transmembrane region" description="Helical" evidence="2">
    <location>
        <begin position="85"/>
        <end position="106"/>
    </location>
</feature>
<sequence>MESLRARLVGLPRRQKRFLQVATDIVLVWAALWLAFVVRLGFDDLNNPFVVHLWLFLSAPVIAIPLFIHFGMYRAVMRYFGNDALIAIIKAVSLSALLLALVVYLYSNHQTVVPRSIVFNYWWLSMVIIGGLRLAMRQYFQGDWFTAAQHVPFTSRDDGLIKVAIYGAGAAGNQLVAALRMGRVMRPVAFIDDDSGISDRIISGLQVYKPKRIQQMIDETGAEELLLAIPSSTRSRRREILGYLEGYPLHVRSVPGFMDLASGRVKVDDIQEVDIADLLGRDPVPAQPELLERCIKHRVVLVSGAGGSIGSELCRQILTLEPTSLLLFDHSEYNLYCILSELEQRVQSESLNVTLLPILGSVRHQGKLLEVMNTWSVDTVYHAAAYKHVPMVEHNIAEGILNNVIGTLNTAQAALQAGVENFVLISTDKAVRPTNVMGSTKRLAELVLQALSKELAPRLFGDASNISRVNKTRFTMVRFGNVLGSSGSVIPLFHKQIQAGGPLTVTHPKITRYFMTIPEAAQLVIQAGSMGQGGDVFVLDMGEPVKIVELAEKMIHLSGLSIRSEKNPHGDILINFSGLRPGEKLYEELLIGDNVAATSHPMIMRANEELLDWELLKGRLQGLLAAVEEGDFSLVRQLLKDTVSGYNPEGEIVDWVHIQRHREV</sequence>
<feature type="transmembrane region" description="Helical" evidence="2">
    <location>
        <begin position="118"/>
        <end position="136"/>
    </location>
</feature>
<name>A0ABX2QMQ9_9PSED</name>
<evidence type="ECO:0000313" key="5">
    <source>
        <dbReference type="Proteomes" id="UP000572863"/>
    </source>
</evidence>
<dbReference type="PANTHER" id="PTHR43318">
    <property type="entry name" value="UDP-N-ACETYLGLUCOSAMINE 4,6-DEHYDRATASE"/>
    <property type="match status" value="1"/>
</dbReference>
<proteinExistence type="inferred from homology"/>
<evidence type="ECO:0000259" key="3">
    <source>
        <dbReference type="Pfam" id="PF02719"/>
    </source>
</evidence>
<dbReference type="CDD" id="cd05237">
    <property type="entry name" value="UDP_invert_4-6DH_SDR_e"/>
    <property type="match status" value="1"/>
</dbReference>
<dbReference type="InterPro" id="IPR036291">
    <property type="entry name" value="NAD(P)-bd_dom_sf"/>
</dbReference>
<accession>A0ABX2QMQ9</accession>
<dbReference type="RefSeq" id="WP_016975330.1">
    <property type="nucleotide sequence ID" value="NZ_JACARY010000002.1"/>
</dbReference>
<evidence type="ECO:0000256" key="2">
    <source>
        <dbReference type="SAM" id="Phobius"/>
    </source>
</evidence>
<keyword evidence="2" id="KW-1133">Transmembrane helix</keyword>
<protein>
    <submittedName>
        <fullName evidence="4">Polysaccharide biosynthesis protein</fullName>
    </submittedName>
</protein>
<dbReference type="Pfam" id="PF13727">
    <property type="entry name" value="CoA_binding_3"/>
    <property type="match status" value="1"/>
</dbReference>
<dbReference type="PANTHER" id="PTHR43318:SF1">
    <property type="entry name" value="POLYSACCHARIDE BIOSYNTHESIS PROTEIN EPSC-RELATED"/>
    <property type="match status" value="1"/>
</dbReference>
<keyword evidence="5" id="KW-1185">Reference proteome</keyword>
<keyword evidence="2" id="KW-0812">Transmembrane</keyword>
<dbReference type="InterPro" id="IPR003869">
    <property type="entry name" value="Polysac_CapD-like"/>
</dbReference>
<feature type="domain" description="Polysaccharide biosynthesis protein CapD-like" evidence="3">
    <location>
        <begin position="300"/>
        <end position="607"/>
    </location>
</feature>
<dbReference type="InterPro" id="IPR051203">
    <property type="entry name" value="Polysaccharide_Synthase-Rel"/>
</dbReference>
<feature type="transmembrane region" description="Helical" evidence="2">
    <location>
        <begin position="54"/>
        <end position="73"/>
    </location>
</feature>
<keyword evidence="2" id="KW-0472">Membrane</keyword>
<evidence type="ECO:0000256" key="1">
    <source>
        <dbReference type="ARBA" id="ARBA00007430"/>
    </source>
</evidence>
<gene>
    <name evidence="4" type="ORF">HX871_01530</name>
</gene>
<dbReference type="SUPFAM" id="SSF51735">
    <property type="entry name" value="NAD(P)-binding Rossmann-fold domains"/>
    <property type="match status" value="2"/>
</dbReference>